<sequence>MATATTSAATNGAPGVPLFLLLLAFLIASPEPVAAGDTNNLYEPCGDTAVQQSDGFTFGIAFAFKDVFIFGIECHQVTKLKK</sequence>
<reference evidence="2" key="1">
    <citation type="submission" date="2017-07" db="EMBL/GenBank/DDBJ databases">
        <title>Taro Niue Genome Assembly and Annotation.</title>
        <authorList>
            <person name="Atibalentja N."/>
            <person name="Keating K."/>
            <person name="Fields C.J."/>
        </authorList>
    </citation>
    <scope>NUCLEOTIDE SEQUENCE</scope>
    <source>
        <strain evidence="2">Niue_2</strain>
        <tissue evidence="2">Leaf</tissue>
    </source>
</reference>
<dbReference type="AlphaFoldDB" id="A0A843UQI7"/>
<evidence type="ECO:0000256" key="1">
    <source>
        <dbReference type="SAM" id="SignalP"/>
    </source>
</evidence>
<protein>
    <submittedName>
        <fullName evidence="2">Uncharacterized protein</fullName>
    </submittedName>
</protein>
<name>A0A843UQI7_COLES</name>
<dbReference type="OrthoDB" id="1724341at2759"/>
<comment type="caution">
    <text evidence="2">The sequence shown here is derived from an EMBL/GenBank/DDBJ whole genome shotgun (WGS) entry which is preliminary data.</text>
</comment>
<evidence type="ECO:0000313" key="3">
    <source>
        <dbReference type="Proteomes" id="UP000652761"/>
    </source>
</evidence>
<evidence type="ECO:0000313" key="2">
    <source>
        <dbReference type="EMBL" id="MQL85571.1"/>
    </source>
</evidence>
<proteinExistence type="predicted"/>
<organism evidence="2 3">
    <name type="scientific">Colocasia esculenta</name>
    <name type="common">Wild taro</name>
    <name type="synonym">Arum esculentum</name>
    <dbReference type="NCBI Taxonomy" id="4460"/>
    <lineage>
        <taxon>Eukaryota</taxon>
        <taxon>Viridiplantae</taxon>
        <taxon>Streptophyta</taxon>
        <taxon>Embryophyta</taxon>
        <taxon>Tracheophyta</taxon>
        <taxon>Spermatophyta</taxon>
        <taxon>Magnoliopsida</taxon>
        <taxon>Liliopsida</taxon>
        <taxon>Araceae</taxon>
        <taxon>Aroideae</taxon>
        <taxon>Colocasieae</taxon>
        <taxon>Colocasia</taxon>
    </lineage>
</organism>
<accession>A0A843UQI7</accession>
<dbReference type="Proteomes" id="UP000652761">
    <property type="component" value="Unassembled WGS sequence"/>
</dbReference>
<dbReference type="EMBL" id="NMUH01000836">
    <property type="protein sequence ID" value="MQL85571.1"/>
    <property type="molecule type" value="Genomic_DNA"/>
</dbReference>
<feature type="chain" id="PRO_5032971677" evidence="1">
    <location>
        <begin position="36"/>
        <end position="82"/>
    </location>
</feature>
<gene>
    <name evidence="2" type="ORF">Taro_018086</name>
</gene>
<keyword evidence="3" id="KW-1185">Reference proteome</keyword>
<feature type="signal peptide" evidence="1">
    <location>
        <begin position="1"/>
        <end position="35"/>
    </location>
</feature>
<keyword evidence="1" id="KW-0732">Signal</keyword>